<protein>
    <submittedName>
        <fullName evidence="3">AAA family ATPase</fullName>
    </submittedName>
</protein>
<keyword evidence="4" id="KW-1185">Reference proteome</keyword>
<evidence type="ECO:0000313" key="4">
    <source>
        <dbReference type="Proteomes" id="UP000683493"/>
    </source>
</evidence>
<accession>A0ABX8JNC1</accession>
<reference evidence="3 4" key="1">
    <citation type="submission" date="2021-06" db="EMBL/GenBank/DDBJ databases">
        <title>Gemonas diversity in paddy soil.</title>
        <authorList>
            <person name="Liu G."/>
        </authorList>
    </citation>
    <scope>NUCLEOTIDE SEQUENCE [LARGE SCALE GENOMIC DNA]</scope>
    <source>
        <strain evidence="3 4">RG29</strain>
    </source>
</reference>
<evidence type="ECO:0000313" key="3">
    <source>
        <dbReference type="EMBL" id="QWV98656.1"/>
    </source>
</evidence>
<name>A0ABX8JNC1_9BACT</name>
<proteinExistence type="predicted"/>
<feature type="domain" description="ATPase AAA-type core" evidence="1">
    <location>
        <begin position="138"/>
        <end position="246"/>
    </location>
</feature>
<gene>
    <name evidence="3" type="ORF">KP005_05040</name>
</gene>
<sequence length="537" mass="60602">MRQTTQFKLPFHDGEREITVTQNIVIVGANGAGKTRLGAWIEIQSEYRSIVHRISAQKSLSMPDSTSPIALQKAQSFLLYGYQDAGEADGFHYKSGHRWGNRPAISLLNDFDRLMIFLFSEHYEKSSIFLQAAKAVQHRVEPPETKIDITKKIWESILPHRELIIGGGTIKTKIRGSGDTGYNASEMSDGERVIFYLIGQCLAAPRNGIIVIDEPELHLHKSIQIPLWNELEQQRDDCLFVYITHDLDFSAAKESSAKIWLKSYNGAEWDWATIPQVEQLPEELLLEVIGSRKPVVFVEGENGSFDVALYRAILKGFLVIPVGSCSRVIQSVKALRENPQIHHMEIFGVIDRDRRVDTELQALERIGVFPLSVAEVENLFCTPEIINIVATKLEKDPAEVFARVQQFVLEKLNDELETQISLHCASEVRFKLNLFDDKAKGAEGLQNALTGLISAININAIYADVKSKFTDVITLNDYKEMLKLYNRKSLSSQIGKFFGFNNSELPGYVVRLAKGSMNSEITDALRPYFGNFSRYIV</sequence>
<dbReference type="PANTHER" id="PTHR43581:SF4">
    <property type="entry name" value="ATP_GTP PHOSPHATASE"/>
    <property type="match status" value="1"/>
</dbReference>
<dbReference type="InterPro" id="IPR029492">
    <property type="entry name" value="DUF4435"/>
</dbReference>
<dbReference type="Pfam" id="PF14491">
    <property type="entry name" value="DUF4435"/>
    <property type="match status" value="1"/>
</dbReference>
<evidence type="ECO:0000259" key="2">
    <source>
        <dbReference type="Pfam" id="PF14491"/>
    </source>
</evidence>
<dbReference type="InterPro" id="IPR003959">
    <property type="entry name" value="ATPase_AAA_core"/>
</dbReference>
<dbReference type="EMBL" id="CP076724">
    <property type="protein sequence ID" value="QWV98656.1"/>
    <property type="molecule type" value="Genomic_DNA"/>
</dbReference>
<evidence type="ECO:0000259" key="1">
    <source>
        <dbReference type="Pfam" id="PF13304"/>
    </source>
</evidence>
<dbReference type="Pfam" id="PF13304">
    <property type="entry name" value="AAA_21"/>
    <property type="match status" value="1"/>
</dbReference>
<dbReference type="PANTHER" id="PTHR43581">
    <property type="entry name" value="ATP/GTP PHOSPHATASE"/>
    <property type="match status" value="1"/>
</dbReference>
<organism evidence="3 4">
    <name type="scientific">Geomonas diazotrophica</name>
    <dbReference type="NCBI Taxonomy" id="2843197"/>
    <lineage>
        <taxon>Bacteria</taxon>
        <taxon>Pseudomonadati</taxon>
        <taxon>Thermodesulfobacteriota</taxon>
        <taxon>Desulfuromonadia</taxon>
        <taxon>Geobacterales</taxon>
        <taxon>Geobacteraceae</taxon>
        <taxon>Geomonas</taxon>
    </lineage>
</organism>
<dbReference type="Proteomes" id="UP000683493">
    <property type="component" value="Chromosome"/>
</dbReference>
<feature type="domain" description="DUF4435" evidence="2">
    <location>
        <begin position="292"/>
        <end position="497"/>
    </location>
</feature>
<dbReference type="InterPro" id="IPR051396">
    <property type="entry name" value="Bact_Antivir_Def_Nuclease"/>
</dbReference>